<feature type="compositionally biased region" description="Basic and acidic residues" evidence="1">
    <location>
        <begin position="93"/>
        <end position="109"/>
    </location>
</feature>
<proteinExistence type="predicted"/>
<feature type="compositionally biased region" description="Basic and acidic residues" evidence="1">
    <location>
        <begin position="136"/>
        <end position="145"/>
    </location>
</feature>
<evidence type="ECO:0000256" key="2">
    <source>
        <dbReference type="SAM" id="SignalP"/>
    </source>
</evidence>
<accession>A0A2J6PTA9</accession>
<protein>
    <submittedName>
        <fullName evidence="3">Uncharacterized protein</fullName>
    </submittedName>
</protein>
<reference evidence="3 4" key="1">
    <citation type="submission" date="2016-05" db="EMBL/GenBank/DDBJ databases">
        <title>A degradative enzymes factory behind the ericoid mycorrhizal symbiosis.</title>
        <authorList>
            <consortium name="DOE Joint Genome Institute"/>
            <person name="Martino E."/>
            <person name="Morin E."/>
            <person name="Grelet G."/>
            <person name="Kuo A."/>
            <person name="Kohler A."/>
            <person name="Daghino S."/>
            <person name="Barry K."/>
            <person name="Choi C."/>
            <person name="Cichocki N."/>
            <person name="Clum A."/>
            <person name="Copeland A."/>
            <person name="Hainaut M."/>
            <person name="Haridas S."/>
            <person name="Labutti K."/>
            <person name="Lindquist E."/>
            <person name="Lipzen A."/>
            <person name="Khouja H.-R."/>
            <person name="Murat C."/>
            <person name="Ohm R."/>
            <person name="Olson A."/>
            <person name="Spatafora J."/>
            <person name="Veneault-Fourrey C."/>
            <person name="Henrissat B."/>
            <person name="Grigoriev I."/>
            <person name="Martin F."/>
            <person name="Perotto S."/>
        </authorList>
    </citation>
    <scope>NUCLEOTIDE SEQUENCE [LARGE SCALE GENOMIC DNA]</scope>
    <source>
        <strain evidence="3 4">UAMH 7357</strain>
    </source>
</reference>
<sequence>MPSFSKLLILSTLLLSGVLSLPTALPDGVRGKREAAPKPDNSFHFGGDFDGGLTEDKREAIPNFPEPKKREAAPAPEADNSFHFGGDFEGGLTEDKREAEADPEAHNTLEHIAISPETEKRDNSFHFGGDFEGGLTEDKRDSSDE</sequence>
<dbReference type="AlphaFoldDB" id="A0A2J6PTA9"/>
<dbReference type="Proteomes" id="UP000235672">
    <property type="component" value="Unassembled WGS sequence"/>
</dbReference>
<keyword evidence="4" id="KW-1185">Reference proteome</keyword>
<evidence type="ECO:0000313" key="3">
    <source>
        <dbReference type="EMBL" id="PMD17166.1"/>
    </source>
</evidence>
<feature type="signal peptide" evidence="2">
    <location>
        <begin position="1"/>
        <end position="20"/>
    </location>
</feature>
<gene>
    <name evidence="3" type="ORF">NA56DRAFT_662472</name>
</gene>
<keyword evidence="2" id="KW-0732">Signal</keyword>
<evidence type="ECO:0000256" key="1">
    <source>
        <dbReference type="SAM" id="MobiDB-lite"/>
    </source>
</evidence>
<organism evidence="3 4">
    <name type="scientific">Hyaloscypha hepaticicola</name>
    <dbReference type="NCBI Taxonomy" id="2082293"/>
    <lineage>
        <taxon>Eukaryota</taxon>
        <taxon>Fungi</taxon>
        <taxon>Dikarya</taxon>
        <taxon>Ascomycota</taxon>
        <taxon>Pezizomycotina</taxon>
        <taxon>Leotiomycetes</taxon>
        <taxon>Helotiales</taxon>
        <taxon>Hyaloscyphaceae</taxon>
        <taxon>Hyaloscypha</taxon>
    </lineage>
</organism>
<evidence type="ECO:0000313" key="4">
    <source>
        <dbReference type="Proteomes" id="UP000235672"/>
    </source>
</evidence>
<dbReference type="EMBL" id="KZ613501">
    <property type="protein sequence ID" value="PMD17166.1"/>
    <property type="molecule type" value="Genomic_DNA"/>
</dbReference>
<feature type="region of interest" description="Disordered" evidence="1">
    <location>
        <begin position="25"/>
        <end position="145"/>
    </location>
</feature>
<feature type="compositionally biased region" description="Basic and acidic residues" evidence="1">
    <location>
        <begin position="54"/>
        <end position="72"/>
    </location>
</feature>
<feature type="chain" id="PRO_5014319523" evidence="2">
    <location>
        <begin position="21"/>
        <end position="145"/>
    </location>
</feature>
<name>A0A2J6PTA9_9HELO</name>